<dbReference type="KEGG" id="ccs:CCNA_02574"/>
<dbReference type="SMR" id="A0A0H3CA48"/>
<dbReference type="EMBL" id="CP001340">
    <property type="protein sequence ID" value="ACL96039.1"/>
    <property type="molecule type" value="Genomic_DNA"/>
</dbReference>
<evidence type="ECO:0000313" key="4">
    <source>
        <dbReference type="Proteomes" id="UP000001364"/>
    </source>
</evidence>
<keyword evidence="4" id="KW-1185">Reference proteome</keyword>
<proteinExistence type="predicted"/>
<dbReference type="InterPro" id="IPR005122">
    <property type="entry name" value="Uracil-DNA_glycosylase-like"/>
</dbReference>
<protein>
    <submittedName>
        <fullName evidence="3">MUG-like uracil-DNA glycosylase family protein</fullName>
    </submittedName>
</protein>
<accession>A0A0H3CA48</accession>
<dbReference type="GeneID" id="7332924"/>
<dbReference type="InterPro" id="IPR026353">
    <property type="entry name" value="Hypoxan-DNA_Glyclase"/>
</dbReference>
<dbReference type="RefSeq" id="WP_010920347.1">
    <property type="nucleotide sequence ID" value="NC_011916.1"/>
</dbReference>
<dbReference type="Proteomes" id="UP000001364">
    <property type="component" value="Chromosome"/>
</dbReference>
<feature type="compositionally biased region" description="Basic residues" evidence="1">
    <location>
        <begin position="180"/>
        <end position="191"/>
    </location>
</feature>
<dbReference type="NCBIfam" id="TIGR04274">
    <property type="entry name" value="hypoxanDNAglyco"/>
    <property type="match status" value="1"/>
</dbReference>
<feature type="domain" description="Uracil-DNA glycosylase-like" evidence="2">
    <location>
        <begin position="9"/>
        <end position="159"/>
    </location>
</feature>
<dbReference type="InterPro" id="IPR036895">
    <property type="entry name" value="Uracil-DNA_glycosylase-like_sf"/>
</dbReference>
<gene>
    <name evidence="3" type="ordered locus">CCNA_02574</name>
</gene>
<dbReference type="RefSeq" id="YP_002517947.1">
    <property type="nucleotide sequence ID" value="NC_011916.1"/>
</dbReference>
<evidence type="ECO:0000313" key="3">
    <source>
        <dbReference type="EMBL" id="ACL96039.1"/>
    </source>
</evidence>
<dbReference type="HOGENOM" id="CLU_094865_1_0_5"/>
<dbReference type="SMART" id="SM00986">
    <property type="entry name" value="UDG"/>
    <property type="match status" value="1"/>
</dbReference>
<dbReference type="PATRIC" id="fig|565050.3.peg.2525"/>
<sequence length="191" mass="20262">MDAAKRGFPPVVDAKTCVLILGSLPGDASLAAGQYYGHPRNAFWRLMEGVIDAPLVVRAYEDRLVTLLAHGVGLWDVIETARRPGSLDAAIREPAANDLMALIDTLPALRLVAFNGGTAGRLGGRLIGTRVSTLALPSSSPAYAARTFAQKAAAWAALRDGLADTYSRPHPEPVEGPGRPPRRGRPAPRQP</sequence>
<dbReference type="OrthoDB" id="9799921at2"/>
<dbReference type="Pfam" id="PF03167">
    <property type="entry name" value="UDG"/>
    <property type="match status" value="1"/>
</dbReference>
<evidence type="ECO:0000259" key="2">
    <source>
        <dbReference type="SMART" id="SM00986"/>
    </source>
</evidence>
<evidence type="ECO:0000256" key="1">
    <source>
        <dbReference type="SAM" id="MobiDB-lite"/>
    </source>
</evidence>
<organism evidence="3 4">
    <name type="scientific">Caulobacter vibrioides (strain NA1000 / CB15N)</name>
    <name type="common">Caulobacter crescentus</name>
    <dbReference type="NCBI Taxonomy" id="565050"/>
    <lineage>
        <taxon>Bacteria</taxon>
        <taxon>Pseudomonadati</taxon>
        <taxon>Pseudomonadota</taxon>
        <taxon>Alphaproteobacteria</taxon>
        <taxon>Caulobacterales</taxon>
        <taxon>Caulobacteraceae</taxon>
        <taxon>Caulobacter</taxon>
    </lineage>
</organism>
<reference evidence="3 4" key="1">
    <citation type="journal article" date="2010" name="J. Bacteriol.">
        <title>The genetic basis of laboratory adaptation in Caulobacter crescentus.</title>
        <authorList>
            <person name="Marks M.E."/>
            <person name="Castro-Rojas C.M."/>
            <person name="Teiling C."/>
            <person name="Du L."/>
            <person name="Kapatral V."/>
            <person name="Walunas T.L."/>
            <person name="Crosson S."/>
        </authorList>
    </citation>
    <scope>NUCLEOTIDE SEQUENCE [LARGE SCALE GENOMIC DNA]</scope>
    <source>
        <strain evidence="4">NA1000 / CB15N</strain>
    </source>
</reference>
<dbReference type="Gene3D" id="3.40.470.10">
    <property type="entry name" value="Uracil-DNA glycosylase-like domain"/>
    <property type="match status" value="1"/>
</dbReference>
<dbReference type="SUPFAM" id="SSF52141">
    <property type="entry name" value="Uracil-DNA glycosylase-like"/>
    <property type="match status" value="1"/>
</dbReference>
<feature type="region of interest" description="Disordered" evidence="1">
    <location>
        <begin position="164"/>
        <end position="191"/>
    </location>
</feature>
<dbReference type="SMART" id="SM00987">
    <property type="entry name" value="UreE_C"/>
    <property type="match status" value="1"/>
</dbReference>
<dbReference type="CDD" id="cd10032">
    <property type="entry name" value="UDG-F6_HDG"/>
    <property type="match status" value="1"/>
</dbReference>
<name>A0A0H3CA48_CAUVN</name>
<dbReference type="AlphaFoldDB" id="A0A0H3CA48"/>
<dbReference type="PhylomeDB" id="A0A0H3CA48"/>